<dbReference type="InterPro" id="IPR002589">
    <property type="entry name" value="Macro_dom"/>
</dbReference>
<keyword evidence="11" id="KW-1185">Reference proteome</keyword>
<comment type="caution">
    <text evidence="10">The sequence shown here is derived from an EMBL/GenBank/DDBJ whole genome shotgun (WGS) entry which is preliminary data.</text>
</comment>
<feature type="domain" description="Macro" evidence="9">
    <location>
        <begin position="107"/>
        <end position="299"/>
    </location>
</feature>
<evidence type="ECO:0000256" key="5">
    <source>
        <dbReference type="ARBA" id="ARBA00022833"/>
    </source>
</evidence>
<evidence type="ECO:0000256" key="1">
    <source>
        <dbReference type="ARBA" id="ARBA00001947"/>
    </source>
</evidence>
<evidence type="ECO:0000256" key="6">
    <source>
        <dbReference type="ARBA" id="ARBA00023295"/>
    </source>
</evidence>
<dbReference type="SUPFAM" id="SSF52949">
    <property type="entry name" value="Macro domain-like"/>
    <property type="match status" value="1"/>
</dbReference>
<comment type="similarity">
    <text evidence="8">Belongs to the MacroD-type family. Zn-Macro subfamily.</text>
</comment>
<dbReference type="InterPro" id="IPR043472">
    <property type="entry name" value="Macro_dom-like"/>
</dbReference>
<keyword evidence="6" id="KW-0326">Glycosidase</keyword>
<reference evidence="10 11" key="1">
    <citation type="submission" date="2022-05" db="EMBL/GenBank/DDBJ databases">
        <title>Genome Sequencing of Bee-Associated Microbes.</title>
        <authorList>
            <person name="Dunlap C."/>
        </authorList>
    </citation>
    <scope>NUCLEOTIDE SEQUENCE [LARGE SCALE GENOMIC DNA]</scope>
    <source>
        <strain evidence="10 11">NRRL B-14421</strain>
    </source>
</reference>
<accession>A0ABT4G6N5</accession>
<evidence type="ECO:0000256" key="8">
    <source>
        <dbReference type="ARBA" id="ARBA00093459"/>
    </source>
</evidence>
<comment type="catalytic activity">
    <reaction evidence="7">
        <text>4-O-(ADP-D-ribosyl)-L-aspartyl-[protein] + H2O = L-aspartyl-[protein] + ADP-D-ribose + H(+)</text>
        <dbReference type="Rhea" id="RHEA:54428"/>
        <dbReference type="Rhea" id="RHEA-COMP:9867"/>
        <dbReference type="Rhea" id="RHEA-COMP:13832"/>
        <dbReference type="ChEBI" id="CHEBI:15377"/>
        <dbReference type="ChEBI" id="CHEBI:15378"/>
        <dbReference type="ChEBI" id="CHEBI:29961"/>
        <dbReference type="ChEBI" id="CHEBI:57967"/>
        <dbReference type="ChEBI" id="CHEBI:138102"/>
    </reaction>
    <physiologicalReaction direction="left-to-right" evidence="7">
        <dbReference type="Rhea" id="RHEA:54429"/>
    </physiologicalReaction>
</comment>
<keyword evidence="5" id="KW-0862">Zinc</keyword>
<dbReference type="PANTHER" id="PTHR11106">
    <property type="entry name" value="GANGLIOSIDE INDUCED DIFFERENTIATION ASSOCIATED PROTEIN 2-RELATED"/>
    <property type="match status" value="1"/>
</dbReference>
<evidence type="ECO:0000313" key="10">
    <source>
        <dbReference type="EMBL" id="MCY9691803.1"/>
    </source>
</evidence>
<evidence type="ECO:0000259" key="9">
    <source>
        <dbReference type="PROSITE" id="PS51154"/>
    </source>
</evidence>
<dbReference type="PROSITE" id="PS51154">
    <property type="entry name" value="MACRO"/>
    <property type="match status" value="1"/>
</dbReference>
<evidence type="ECO:0000256" key="7">
    <source>
        <dbReference type="ARBA" id="ARBA00048482"/>
    </source>
</evidence>
<dbReference type="Gene3D" id="3.40.220.10">
    <property type="entry name" value="Leucine Aminopeptidase, subunit E, domain 1"/>
    <property type="match status" value="1"/>
</dbReference>
<evidence type="ECO:0000313" key="11">
    <source>
        <dbReference type="Proteomes" id="UP001527099"/>
    </source>
</evidence>
<proteinExistence type="inferred from homology"/>
<protein>
    <recommendedName>
        <fullName evidence="2">Protein-ADP-ribose hydrolase</fullName>
    </recommendedName>
</protein>
<dbReference type="CDD" id="cd02908">
    <property type="entry name" value="Macro_OAADPr_deacetylase"/>
    <property type="match status" value="1"/>
</dbReference>
<keyword evidence="4 10" id="KW-0378">Hydrolase</keyword>
<name>A0ABT4G6N5_9BACL</name>
<sequence>MTQLSLKEYASPIHLTDCYEPSLLYLNRKEEMVDELLETFLKEKEELREAKVPRDYAGKRDLLKGILTIREPKPLDVENLNKLDSLLQTELMERGVIEVGPLEPISDIYPNCSFNQSHKFTLWQGDMTRLGADAIVNAANKYLLGCFHPYHACIDNDIHSAAGPQLREDCNTIMSLQGELEDTGGAKITRGYNLPSKFVLHTVGPIIDKGIELTEQQKAELASCYRSCLDLANELVAIKTVAFCAISTGVFGFPKAEAAQIAVRTVNEWLNTNPNHFEKIIFNVFSDEDYNEYLHVLQS</sequence>
<dbReference type="Proteomes" id="UP001527099">
    <property type="component" value="Unassembled WGS sequence"/>
</dbReference>
<dbReference type="EMBL" id="JAMDMX010000003">
    <property type="protein sequence ID" value="MCY9691803.1"/>
    <property type="molecule type" value="Genomic_DNA"/>
</dbReference>
<evidence type="ECO:0000256" key="2">
    <source>
        <dbReference type="ARBA" id="ARBA00018852"/>
    </source>
</evidence>
<organism evidence="10 11">
    <name type="scientific">Paenibacillus alginolyticus</name>
    <dbReference type="NCBI Taxonomy" id="59839"/>
    <lineage>
        <taxon>Bacteria</taxon>
        <taxon>Bacillati</taxon>
        <taxon>Bacillota</taxon>
        <taxon>Bacilli</taxon>
        <taxon>Bacillales</taxon>
        <taxon>Paenibacillaceae</taxon>
        <taxon>Paenibacillus</taxon>
    </lineage>
</organism>
<keyword evidence="3" id="KW-0479">Metal-binding</keyword>
<dbReference type="NCBIfam" id="NF003163">
    <property type="entry name" value="PRK04143.1"/>
    <property type="match status" value="1"/>
</dbReference>
<dbReference type="RefSeq" id="WP_268613535.1">
    <property type="nucleotide sequence ID" value="NZ_JAMDMX010000003.1"/>
</dbReference>
<evidence type="ECO:0000256" key="3">
    <source>
        <dbReference type="ARBA" id="ARBA00022723"/>
    </source>
</evidence>
<dbReference type="GO" id="GO:0016787">
    <property type="term" value="F:hydrolase activity"/>
    <property type="evidence" value="ECO:0007669"/>
    <property type="project" value="UniProtKB-KW"/>
</dbReference>
<dbReference type="Pfam" id="PF01661">
    <property type="entry name" value="Macro"/>
    <property type="match status" value="1"/>
</dbReference>
<comment type="cofactor">
    <cofactor evidence="1">
        <name>Zn(2+)</name>
        <dbReference type="ChEBI" id="CHEBI:29105"/>
    </cofactor>
</comment>
<dbReference type="SMART" id="SM00506">
    <property type="entry name" value="A1pp"/>
    <property type="match status" value="1"/>
</dbReference>
<evidence type="ECO:0000256" key="4">
    <source>
        <dbReference type="ARBA" id="ARBA00022801"/>
    </source>
</evidence>
<dbReference type="PANTHER" id="PTHR11106:SF121">
    <property type="entry name" value="ADP-RIBOSE 1''-PHOSPHATE PHOSPHATASE"/>
    <property type="match status" value="1"/>
</dbReference>
<gene>
    <name evidence="10" type="ORF">M5X19_02510</name>
</gene>